<comment type="caution">
    <text evidence="1">The sequence shown here is derived from an EMBL/GenBank/DDBJ whole genome shotgun (WGS) entry which is preliminary data.</text>
</comment>
<accession>A0ABT7T010</accession>
<dbReference type="InterPro" id="IPR011978">
    <property type="entry name" value="YgfB-like"/>
</dbReference>
<keyword evidence="2" id="KW-1185">Reference proteome</keyword>
<organism evidence="1 2">
    <name type="scientific">Alteromonas arenosi</name>
    <dbReference type="NCBI Taxonomy" id="3055817"/>
    <lineage>
        <taxon>Bacteria</taxon>
        <taxon>Pseudomonadati</taxon>
        <taxon>Pseudomonadota</taxon>
        <taxon>Gammaproteobacteria</taxon>
        <taxon>Alteromonadales</taxon>
        <taxon>Alteromonadaceae</taxon>
        <taxon>Alteromonas/Salinimonas group</taxon>
        <taxon>Alteromonas</taxon>
    </lineage>
</organism>
<proteinExistence type="predicted"/>
<sequence>MSALHTLYTNRHAAALLRPRPFVEGVIGAAACSPEIPLPPQWMPWTFQPELGLQQEDAAGQQFTFDQITEALINALRETLANMRESKVLLPEDYNFDLSLGAGSKQAQWLTGFLFAHQQLQPLWQQAWELMQSSSQQQAEEAAQQLKHCLKVFSVLADPSAIASGDTALQQSLPAVAKTLPRALGEYQALADTLASYLPNQFESFTKRLD</sequence>
<evidence type="ECO:0000313" key="2">
    <source>
        <dbReference type="Proteomes" id="UP001234343"/>
    </source>
</evidence>
<gene>
    <name evidence="1" type="ORF">QTP81_14335</name>
</gene>
<evidence type="ECO:0000313" key="1">
    <source>
        <dbReference type="EMBL" id="MDM7861777.1"/>
    </source>
</evidence>
<dbReference type="EMBL" id="JAUCBP010000012">
    <property type="protein sequence ID" value="MDM7861777.1"/>
    <property type="molecule type" value="Genomic_DNA"/>
</dbReference>
<dbReference type="Pfam" id="PF03695">
    <property type="entry name" value="UPF0149"/>
    <property type="match status" value="1"/>
</dbReference>
<dbReference type="Proteomes" id="UP001234343">
    <property type="component" value="Unassembled WGS sequence"/>
</dbReference>
<dbReference type="SUPFAM" id="SSF101327">
    <property type="entry name" value="YgfB-like"/>
    <property type="match status" value="1"/>
</dbReference>
<dbReference type="RefSeq" id="WP_289366439.1">
    <property type="nucleotide sequence ID" value="NZ_JAUCBP010000012.1"/>
</dbReference>
<name>A0ABT7T010_9ALTE</name>
<reference evidence="1 2" key="1">
    <citation type="submission" date="2023-06" db="EMBL/GenBank/DDBJ databases">
        <title>Alteromonas sp. ASW11-36 isolated from intertidal sand.</title>
        <authorList>
            <person name="Li Y."/>
        </authorList>
    </citation>
    <scope>NUCLEOTIDE SEQUENCE [LARGE SCALE GENOMIC DNA]</scope>
    <source>
        <strain evidence="1 2">ASW11-36</strain>
    </source>
</reference>
<dbReference type="InterPro" id="IPR036255">
    <property type="entry name" value="YgfB-like_sf"/>
</dbReference>
<protein>
    <submittedName>
        <fullName evidence="1">UPF0149 family protein</fullName>
    </submittedName>
</protein>